<dbReference type="Proteomes" id="UP000516304">
    <property type="component" value="Chromosome TIRI35C"/>
</dbReference>
<proteinExistence type="predicted"/>
<protein>
    <submittedName>
        <fullName evidence="3">Putative Fe(2+) transport protein A</fullName>
    </submittedName>
</protein>
<dbReference type="PANTHER" id="PTHR43151">
    <property type="entry name" value="FEOA FAMILY PROTEIN"/>
    <property type="match status" value="1"/>
</dbReference>
<accession>A0A7G2D8J6</accession>
<dbReference type="Pfam" id="PF04023">
    <property type="entry name" value="FeoA"/>
    <property type="match status" value="1"/>
</dbReference>
<dbReference type="AlphaFoldDB" id="A0A7G2D8J6"/>
<reference evidence="3 4" key="1">
    <citation type="submission" date="2020-09" db="EMBL/GenBank/DDBJ databases">
        <authorList>
            <person name="Courtine D."/>
        </authorList>
    </citation>
    <scope>NUCLEOTIDE SEQUENCE [LARGE SCALE GENOMIC DNA]</scope>
    <source>
        <strain evidence="3 4">IRI35c</strain>
    </source>
</reference>
<evidence type="ECO:0000313" key="4">
    <source>
        <dbReference type="Proteomes" id="UP000516304"/>
    </source>
</evidence>
<dbReference type="InterPro" id="IPR038157">
    <property type="entry name" value="FeoA_core_dom"/>
</dbReference>
<keyword evidence="1" id="KW-0408">Iron</keyword>
<dbReference type="SUPFAM" id="SSF50037">
    <property type="entry name" value="C-terminal domain of transcriptional repressors"/>
    <property type="match status" value="1"/>
</dbReference>
<evidence type="ECO:0000259" key="2">
    <source>
        <dbReference type="SMART" id="SM00899"/>
    </source>
</evidence>
<name>A0A7G2D8J6_9EURY</name>
<dbReference type="KEGG" id="tcq:TIRI35C_1052"/>
<dbReference type="EMBL" id="LR881183">
    <property type="protein sequence ID" value="CAD5244206.1"/>
    <property type="molecule type" value="Genomic_DNA"/>
</dbReference>
<feature type="domain" description="Ferrous iron transporter FeoA-like" evidence="2">
    <location>
        <begin position="5"/>
        <end position="76"/>
    </location>
</feature>
<evidence type="ECO:0000256" key="1">
    <source>
        <dbReference type="ARBA" id="ARBA00023004"/>
    </source>
</evidence>
<sequence length="77" mass="8091">MLMIVPLNALRPGDKGIVVNILGGPTARQRLVGMGLTPGATVQIIESHQYGPIIISVGGVRFAIGRGMAAKVMIRKL</sequence>
<dbReference type="InterPro" id="IPR053184">
    <property type="entry name" value="FeoA-like"/>
</dbReference>
<dbReference type="InterPro" id="IPR008988">
    <property type="entry name" value="Transcriptional_repressor_C"/>
</dbReference>
<dbReference type="GO" id="GO:0046914">
    <property type="term" value="F:transition metal ion binding"/>
    <property type="evidence" value="ECO:0007669"/>
    <property type="project" value="InterPro"/>
</dbReference>
<evidence type="ECO:0000313" key="3">
    <source>
        <dbReference type="EMBL" id="CAD5244206.1"/>
    </source>
</evidence>
<dbReference type="SMART" id="SM00899">
    <property type="entry name" value="FeoA"/>
    <property type="match status" value="1"/>
</dbReference>
<dbReference type="PANTHER" id="PTHR43151:SF2">
    <property type="entry name" value="FE(2+) TRANSPORT PROTEIN A-RELATED"/>
    <property type="match status" value="1"/>
</dbReference>
<dbReference type="Gene3D" id="2.30.30.90">
    <property type="match status" value="1"/>
</dbReference>
<keyword evidence="4" id="KW-1185">Reference proteome</keyword>
<gene>
    <name evidence="3" type="ORF">TIRI35C_1052</name>
</gene>
<organism evidence="3 4">
    <name type="scientific">Thermococcus camini</name>
    <dbReference type="NCBI Taxonomy" id="2016373"/>
    <lineage>
        <taxon>Archaea</taxon>
        <taxon>Methanobacteriati</taxon>
        <taxon>Methanobacteriota</taxon>
        <taxon>Thermococci</taxon>
        <taxon>Thermococcales</taxon>
        <taxon>Thermococcaceae</taxon>
        <taxon>Thermococcus</taxon>
    </lineage>
</organism>
<dbReference type="InterPro" id="IPR007167">
    <property type="entry name" value="Fe-transptr_FeoA-like"/>
</dbReference>